<dbReference type="InterPro" id="IPR011717">
    <property type="entry name" value="TPR-4"/>
</dbReference>
<evidence type="ECO:0000256" key="5">
    <source>
        <dbReference type="ARBA" id="ARBA00023128"/>
    </source>
</evidence>
<dbReference type="Pfam" id="PF25000">
    <property type="entry name" value="DUF7779"/>
    <property type="match status" value="1"/>
</dbReference>
<dbReference type="GO" id="GO:0005739">
    <property type="term" value="C:mitochondrion"/>
    <property type="evidence" value="ECO:0007669"/>
    <property type="project" value="UniProtKB-SubCell"/>
</dbReference>
<evidence type="ECO:0000256" key="2">
    <source>
        <dbReference type="ARBA" id="ARBA00004240"/>
    </source>
</evidence>
<dbReference type="SUPFAM" id="SSF53474">
    <property type="entry name" value="alpha/beta-Hydrolases"/>
    <property type="match status" value="1"/>
</dbReference>
<evidence type="ECO:0000259" key="7">
    <source>
        <dbReference type="Pfam" id="PF25000"/>
    </source>
</evidence>
<proteinExistence type="predicted"/>
<dbReference type="EMBL" id="JAPDRN010000022">
    <property type="protein sequence ID" value="KAJ9638120.1"/>
    <property type="molecule type" value="Genomic_DNA"/>
</dbReference>
<dbReference type="SUPFAM" id="SSF52540">
    <property type="entry name" value="P-loop containing nucleoside triphosphate hydrolases"/>
    <property type="match status" value="1"/>
</dbReference>
<sequence length="1143" mass="129351">MEPENVYGITVIHSPQPEAASESSKLLSTPQPNPSRIVFDLVAIHGLNGHAFHTWTHRKSEVMWLRDLLPELVPNIRIMTYGYNARFLNFAAQQDLRNVTMKLLTELVDLRQSEQEKRRPLIFVCHSLGGIVAKKALTIRVPEEQKSIQDACYGTPHKGSSIASLGSLLANIISACTPINPATPLLRSLKPDSRFLFEISEDFVRQATNLKLVSFFEMDMTTIGGFRKKLIVDHRSAILNLPNEITIGQNADHRELARFKSKDDRNFRPVLSRLLKFKVDIETNDQHETINEITVEVSPIEGTSSVLEIPFTATNAFHGRESYFKHIEDYFFGEPHNQDAPRTFAICGLGKCEAPGSPTKLIGNNKGGSGKTQTAIQYALRYRERYKSAVIFINAASHATLISDFEKVSDLMKLTKGTNKVAGVQAWLSDKKNKDWLLIFDNADDLASICLSNYFPRSKWGHILITSRDQSAVGLVSVEGSSMEPLTAPEAVKVLLQKAHITSHSDKIQSDAETLVNDLGYLPLAIDQAASYVLTRKKTLSDYRRLYHTRQLDLLSYHSKLSNYDKTVLTTWELNFTQVEQDFPAAAILLMIFCFLDAAAITDNMLLRGCTKMNRWSKLGEIEQVSAIDVGIDRFLVDMITDEVAYDDAIEKLLSFSLIRRNNDYNEVRSVSVHPLVQSTATLRVSSADQNKWRTQAILLVCHAFPRDQFIEDTFGDTGRPMMPHVARMLKEFDILCSQMPAPKILRQQVTECLLAASRFLHNSWKEDCTRRVKDLIKDLDDPFVKAWAAQREAAIIRLRGNRSVSQDTLELYLKQLHSRNQQVTKEPLREIKDARLNAMQGQIIVSYAENLLQDNHLAISEQELLSWRPLDHDKPSSLENVALAAVQTNLGRIMREKGDFETSLSYFELLHKETLQDDNYEHTGSRRIVLSNMADLYCELRREGEAINLVQTELDYMEARGHQHISSGRRLQLCLAEAYICLGRRTEARRWLTKVKDALDAMQEPDVLSKYTLFRVWYGLARLAHSSGAFGEARDCWQKAFDAGCLLGWEGKYPLNLVKYSLAHVLHELGDHAEAEELLETAEESIKASGRKFWIVGMATYWFDYVQMQLSQSRATTTTTWTRFGKMAVGSFGSSGVASVAE</sequence>
<evidence type="ECO:0000256" key="1">
    <source>
        <dbReference type="ARBA" id="ARBA00004173"/>
    </source>
</evidence>
<dbReference type="GO" id="GO:0042802">
    <property type="term" value="F:identical protein binding"/>
    <property type="evidence" value="ECO:0007669"/>
    <property type="project" value="InterPro"/>
</dbReference>
<dbReference type="Pfam" id="PF07721">
    <property type="entry name" value="TPR_4"/>
    <property type="match status" value="2"/>
</dbReference>
<dbReference type="Gene3D" id="1.25.40.10">
    <property type="entry name" value="Tetratricopeptide repeat domain"/>
    <property type="match status" value="1"/>
</dbReference>
<keyword evidence="6" id="KW-0472">Membrane</keyword>
<evidence type="ECO:0000256" key="6">
    <source>
        <dbReference type="ARBA" id="ARBA00023136"/>
    </source>
</evidence>
<dbReference type="GO" id="GO:0005783">
    <property type="term" value="C:endoplasmic reticulum"/>
    <property type="evidence" value="ECO:0007669"/>
    <property type="project" value="UniProtKB-SubCell"/>
</dbReference>
<feature type="domain" description="DUF7779" evidence="7">
    <location>
        <begin position="581"/>
        <end position="687"/>
    </location>
</feature>
<dbReference type="Proteomes" id="UP001172681">
    <property type="component" value="Unassembled WGS sequence"/>
</dbReference>
<name>A0AA38Y7K0_9EURO</name>
<dbReference type="InterPro" id="IPR011990">
    <property type="entry name" value="TPR-like_helical_dom_sf"/>
</dbReference>
<dbReference type="Gene3D" id="3.40.50.1820">
    <property type="entry name" value="alpha/beta hydrolase"/>
    <property type="match status" value="1"/>
</dbReference>
<evidence type="ECO:0000313" key="9">
    <source>
        <dbReference type="Proteomes" id="UP001172681"/>
    </source>
</evidence>
<dbReference type="InterPro" id="IPR027417">
    <property type="entry name" value="P-loop_NTPase"/>
</dbReference>
<dbReference type="SUPFAM" id="SSF48452">
    <property type="entry name" value="TPR-like"/>
    <property type="match status" value="1"/>
</dbReference>
<reference evidence="8" key="1">
    <citation type="submission" date="2022-10" db="EMBL/GenBank/DDBJ databases">
        <title>Culturing micro-colonial fungi from biological soil crusts in the Mojave desert and describing Neophaeococcomyces mojavensis, and introducing the new genera and species Taxawa tesnikishii.</title>
        <authorList>
            <person name="Kurbessoian T."/>
            <person name="Stajich J.E."/>
        </authorList>
    </citation>
    <scope>NUCLEOTIDE SEQUENCE</scope>
    <source>
        <strain evidence="8">TK_35</strain>
    </source>
</reference>
<dbReference type="InterPro" id="IPR029058">
    <property type="entry name" value="AB_hydrolase_fold"/>
</dbReference>
<comment type="subcellular location">
    <subcellularLocation>
        <location evidence="2">Endoplasmic reticulum</location>
    </subcellularLocation>
    <subcellularLocation>
        <location evidence="3">Membrane</location>
    </subcellularLocation>
    <subcellularLocation>
        <location evidence="1">Mitochondrion</location>
    </subcellularLocation>
</comment>
<keyword evidence="4" id="KW-0256">Endoplasmic reticulum</keyword>
<comment type="caution">
    <text evidence="8">The sequence shown here is derived from an EMBL/GenBank/DDBJ whole genome shotgun (WGS) entry which is preliminary data.</text>
</comment>
<dbReference type="InterPro" id="IPR052374">
    <property type="entry name" value="SERAC1"/>
</dbReference>
<gene>
    <name evidence="8" type="ORF">H2204_004431</name>
</gene>
<keyword evidence="9" id="KW-1185">Reference proteome</keyword>
<dbReference type="AlphaFoldDB" id="A0AA38Y7K0"/>
<accession>A0AA38Y7K0</accession>
<organism evidence="8 9">
    <name type="scientific">Knufia peltigerae</name>
    <dbReference type="NCBI Taxonomy" id="1002370"/>
    <lineage>
        <taxon>Eukaryota</taxon>
        <taxon>Fungi</taxon>
        <taxon>Dikarya</taxon>
        <taxon>Ascomycota</taxon>
        <taxon>Pezizomycotina</taxon>
        <taxon>Eurotiomycetes</taxon>
        <taxon>Chaetothyriomycetidae</taxon>
        <taxon>Chaetothyriales</taxon>
        <taxon>Trichomeriaceae</taxon>
        <taxon>Knufia</taxon>
    </lineage>
</organism>
<dbReference type="GO" id="GO:0016020">
    <property type="term" value="C:membrane"/>
    <property type="evidence" value="ECO:0007669"/>
    <property type="project" value="UniProtKB-SubCell"/>
</dbReference>
<evidence type="ECO:0000313" key="8">
    <source>
        <dbReference type="EMBL" id="KAJ9638120.1"/>
    </source>
</evidence>
<dbReference type="PANTHER" id="PTHR48182">
    <property type="entry name" value="PROTEIN SERAC1"/>
    <property type="match status" value="1"/>
</dbReference>
<dbReference type="PANTHER" id="PTHR48182:SF2">
    <property type="entry name" value="PROTEIN SERAC1"/>
    <property type="match status" value="1"/>
</dbReference>
<keyword evidence="5" id="KW-0496">Mitochondrion</keyword>
<dbReference type="Gene3D" id="3.40.50.300">
    <property type="entry name" value="P-loop containing nucleotide triphosphate hydrolases"/>
    <property type="match status" value="1"/>
</dbReference>
<evidence type="ECO:0000256" key="4">
    <source>
        <dbReference type="ARBA" id="ARBA00022824"/>
    </source>
</evidence>
<protein>
    <recommendedName>
        <fullName evidence="7">DUF7779 domain-containing protein</fullName>
    </recommendedName>
</protein>
<dbReference type="InterPro" id="IPR056681">
    <property type="entry name" value="DUF7779"/>
</dbReference>
<evidence type="ECO:0000256" key="3">
    <source>
        <dbReference type="ARBA" id="ARBA00004370"/>
    </source>
</evidence>